<protein>
    <recommendedName>
        <fullName evidence="16">DASH complex subunit DAD3</fullName>
    </recommendedName>
    <alternativeName>
        <fullName evidence="17">Outer kinetochore protein DAD3</fullName>
    </alternativeName>
</protein>
<proteinExistence type="inferred from homology"/>
<keyword evidence="15" id="KW-0137">Centromere</keyword>
<name>A0A5B0MYK4_PUCGR</name>
<comment type="similarity">
    <text evidence="4">Belongs to the DASH complex DAD3 family.</text>
</comment>
<evidence type="ECO:0000256" key="12">
    <source>
        <dbReference type="ARBA" id="ARBA00023212"/>
    </source>
</evidence>
<dbReference type="GO" id="GO:0042729">
    <property type="term" value="C:DASH complex"/>
    <property type="evidence" value="ECO:0007669"/>
    <property type="project" value="InterPro"/>
</dbReference>
<evidence type="ECO:0000256" key="7">
    <source>
        <dbReference type="ARBA" id="ARBA00022618"/>
    </source>
</evidence>
<dbReference type="InterPro" id="IPR013965">
    <property type="entry name" value="DASH_Dad3"/>
</dbReference>
<evidence type="ECO:0000256" key="5">
    <source>
        <dbReference type="ARBA" id="ARBA00022454"/>
    </source>
</evidence>
<keyword evidence="11" id="KW-0995">Kinetochore</keyword>
<evidence type="ECO:0000256" key="1">
    <source>
        <dbReference type="ARBA" id="ARBA00004123"/>
    </source>
</evidence>
<gene>
    <name evidence="18" type="ORF">PGT21_025505</name>
</gene>
<keyword evidence="9" id="KW-0498">Mitosis</keyword>
<dbReference type="EMBL" id="VSWC01000131">
    <property type="protein sequence ID" value="KAA1080929.1"/>
    <property type="molecule type" value="Genomic_DNA"/>
</dbReference>
<evidence type="ECO:0000256" key="6">
    <source>
        <dbReference type="ARBA" id="ARBA00022490"/>
    </source>
</evidence>
<evidence type="ECO:0000256" key="10">
    <source>
        <dbReference type="ARBA" id="ARBA00022829"/>
    </source>
</evidence>
<keyword evidence="6" id="KW-0963">Cytoplasm</keyword>
<keyword evidence="10" id="KW-0159">Chromosome partition</keyword>
<evidence type="ECO:0000313" key="19">
    <source>
        <dbReference type="Proteomes" id="UP000324748"/>
    </source>
</evidence>
<dbReference type="GO" id="GO:0051010">
    <property type="term" value="F:microtubule plus-end binding"/>
    <property type="evidence" value="ECO:0007669"/>
    <property type="project" value="TreeGrafter"/>
</dbReference>
<reference evidence="18 19" key="1">
    <citation type="submission" date="2019-05" db="EMBL/GenBank/DDBJ databases">
        <title>Emergence of the Ug99 lineage of the wheat stem rust pathogen through somatic hybridization.</title>
        <authorList>
            <person name="Li F."/>
            <person name="Upadhyaya N.M."/>
            <person name="Sperschneider J."/>
            <person name="Matny O."/>
            <person name="Nguyen-Phuc H."/>
            <person name="Mago R."/>
            <person name="Raley C."/>
            <person name="Miller M.E."/>
            <person name="Silverstein K.A.T."/>
            <person name="Henningsen E."/>
            <person name="Hirsch C.D."/>
            <person name="Visser B."/>
            <person name="Pretorius Z.A."/>
            <person name="Steffenson B.J."/>
            <person name="Schwessinger B."/>
            <person name="Dodds P.N."/>
            <person name="Figueroa M."/>
        </authorList>
    </citation>
    <scope>NUCLEOTIDE SEQUENCE [LARGE SCALE GENOMIC DNA]</scope>
    <source>
        <strain evidence="18">21-0</strain>
    </source>
</reference>
<dbReference type="GO" id="GO:0051301">
    <property type="term" value="P:cell division"/>
    <property type="evidence" value="ECO:0007669"/>
    <property type="project" value="UniProtKB-KW"/>
</dbReference>
<evidence type="ECO:0000256" key="15">
    <source>
        <dbReference type="ARBA" id="ARBA00023328"/>
    </source>
</evidence>
<evidence type="ECO:0000256" key="16">
    <source>
        <dbReference type="ARBA" id="ARBA00044179"/>
    </source>
</evidence>
<dbReference type="PANTHER" id="PTHR28017:SF1">
    <property type="entry name" value="DASH COMPLEX SUBUNIT DAD3"/>
    <property type="match status" value="1"/>
</dbReference>
<evidence type="ECO:0000313" key="18">
    <source>
        <dbReference type="EMBL" id="KAA1080929.1"/>
    </source>
</evidence>
<evidence type="ECO:0000256" key="17">
    <source>
        <dbReference type="ARBA" id="ARBA00044305"/>
    </source>
</evidence>
<accession>A0A5B0MYK4</accession>
<dbReference type="OrthoDB" id="10296536at2759"/>
<dbReference type="PANTHER" id="PTHR28017">
    <property type="entry name" value="DASH COMPLEX SUBUNIT DAD3"/>
    <property type="match status" value="1"/>
</dbReference>
<dbReference type="Proteomes" id="UP000324748">
    <property type="component" value="Unassembled WGS sequence"/>
</dbReference>
<keyword evidence="7" id="KW-0132">Cell division</keyword>
<keyword evidence="19" id="KW-1185">Reference proteome</keyword>
<keyword evidence="13" id="KW-0539">Nucleus</keyword>
<keyword evidence="14" id="KW-0131">Cell cycle</keyword>
<evidence type="ECO:0000256" key="14">
    <source>
        <dbReference type="ARBA" id="ARBA00023306"/>
    </source>
</evidence>
<evidence type="ECO:0000256" key="13">
    <source>
        <dbReference type="ARBA" id="ARBA00023242"/>
    </source>
</evidence>
<comment type="subcellular location">
    <subcellularLocation>
        <location evidence="3">Chromosome</location>
        <location evidence="3">Centromere</location>
        <location evidence="3">Kinetochore</location>
    </subcellularLocation>
    <subcellularLocation>
        <location evidence="2">Cytoplasm</location>
        <location evidence="2">Cytoskeleton</location>
        <location evidence="2">Spindle</location>
    </subcellularLocation>
    <subcellularLocation>
        <location evidence="1">Nucleus</location>
    </subcellularLocation>
</comment>
<dbReference type="GO" id="GO:0008608">
    <property type="term" value="P:attachment of spindle microtubules to kinetochore"/>
    <property type="evidence" value="ECO:0007669"/>
    <property type="project" value="InterPro"/>
</dbReference>
<evidence type="ECO:0000256" key="11">
    <source>
        <dbReference type="ARBA" id="ARBA00022838"/>
    </source>
</evidence>
<keyword evidence="8" id="KW-0493">Microtubule</keyword>
<evidence type="ECO:0000256" key="9">
    <source>
        <dbReference type="ARBA" id="ARBA00022776"/>
    </source>
</evidence>
<evidence type="ECO:0000256" key="3">
    <source>
        <dbReference type="ARBA" id="ARBA00004629"/>
    </source>
</evidence>
<organism evidence="18 19">
    <name type="scientific">Puccinia graminis f. sp. tritici</name>
    <dbReference type="NCBI Taxonomy" id="56615"/>
    <lineage>
        <taxon>Eukaryota</taxon>
        <taxon>Fungi</taxon>
        <taxon>Dikarya</taxon>
        <taxon>Basidiomycota</taxon>
        <taxon>Pucciniomycotina</taxon>
        <taxon>Pucciniomycetes</taxon>
        <taxon>Pucciniales</taxon>
        <taxon>Pucciniaceae</taxon>
        <taxon>Puccinia</taxon>
    </lineage>
</organism>
<sequence>MREAKSGLATQRDDTVEQLKANQGELDGCCGGGGLTVRPQRLIGFLNLWTSSGAMARPTTPAPTTRCTTVACQRSTDLFSSHCNMCAGYRMINLMPIASQTKICEPFPIHRTMDNPTKVRQATHKLEAEVLGEYARMAGLLDRVYFDFHSQSTYVLIKKSWCPKTQTLHQVANSADKHSTLSPYLLEGLLPLEEDGIGFNSIH</sequence>
<comment type="caution">
    <text evidence="18">The sequence shown here is derived from an EMBL/GenBank/DDBJ whole genome shotgun (WGS) entry which is preliminary data.</text>
</comment>
<evidence type="ECO:0000256" key="2">
    <source>
        <dbReference type="ARBA" id="ARBA00004186"/>
    </source>
</evidence>
<dbReference type="GO" id="GO:0005874">
    <property type="term" value="C:microtubule"/>
    <property type="evidence" value="ECO:0007669"/>
    <property type="project" value="UniProtKB-KW"/>
</dbReference>
<dbReference type="AlphaFoldDB" id="A0A5B0MYK4"/>
<keyword evidence="5" id="KW-0158">Chromosome</keyword>
<evidence type="ECO:0000256" key="4">
    <source>
        <dbReference type="ARBA" id="ARBA00006277"/>
    </source>
</evidence>
<evidence type="ECO:0000256" key="8">
    <source>
        <dbReference type="ARBA" id="ARBA00022701"/>
    </source>
</evidence>
<keyword evidence="12" id="KW-0206">Cytoskeleton</keyword>
<dbReference type="GO" id="GO:0072686">
    <property type="term" value="C:mitotic spindle"/>
    <property type="evidence" value="ECO:0007669"/>
    <property type="project" value="InterPro"/>
</dbReference>